<keyword evidence="1 2" id="KW-0732">Signal</keyword>
<dbReference type="InterPro" id="IPR030895">
    <property type="entry name" value="T5SS_PEPC_rpt"/>
</dbReference>
<reference evidence="3 4" key="1">
    <citation type="submission" date="2019-07" db="EMBL/GenBank/DDBJ databases">
        <title>Full genome sequence of Devosia sp. Gsoil 520.</title>
        <authorList>
            <person name="Im W.-T."/>
        </authorList>
    </citation>
    <scope>NUCLEOTIDE SEQUENCE [LARGE SCALE GENOMIC DNA]</scope>
    <source>
        <strain evidence="3 4">Gsoil 520</strain>
    </source>
</reference>
<dbReference type="RefSeq" id="WP_146288914.1">
    <property type="nucleotide sequence ID" value="NZ_CP042304.1"/>
</dbReference>
<gene>
    <name evidence="3" type="ORF">FPZ08_04725</name>
</gene>
<organism evidence="3 4">
    <name type="scientific">Devosia ginsengisoli</name>
    <dbReference type="NCBI Taxonomy" id="400770"/>
    <lineage>
        <taxon>Bacteria</taxon>
        <taxon>Pseudomonadati</taxon>
        <taxon>Pseudomonadota</taxon>
        <taxon>Alphaproteobacteria</taxon>
        <taxon>Hyphomicrobiales</taxon>
        <taxon>Devosiaceae</taxon>
        <taxon>Devosia</taxon>
    </lineage>
</organism>
<evidence type="ECO:0008006" key="5">
    <source>
        <dbReference type="Google" id="ProtNLM"/>
    </source>
</evidence>
<dbReference type="OrthoDB" id="7195851at2"/>
<dbReference type="InterPro" id="IPR011050">
    <property type="entry name" value="Pectin_lyase_fold/virulence"/>
</dbReference>
<dbReference type="NCBIfam" id="TIGR02601">
    <property type="entry name" value="autotrns_rpt"/>
    <property type="match status" value="1"/>
</dbReference>
<dbReference type="EMBL" id="CP042304">
    <property type="protein sequence ID" value="QDZ10110.1"/>
    <property type="molecule type" value="Genomic_DNA"/>
</dbReference>
<dbReference type="InterPro" id="IPR013425">
    <property type="entry name" value="Autotrns_rpt"/>
</dbReference>
<evidence type="ECO:0000256" key="2">
    <source>
        <dbReference type="SAM" id="SignalP"/>
    </source>
</evidence>
<feature type="chain" id="PRO_5022893550" description="Autotransporter outer membrane beta-barrel domain-containing protein" evidence="2">
    <location>
        <begin position="38"/>
        <end position="295"/>
    </location>
</feature>
<accession>A0A5B8LSA7</accession>
<proteinExistence type="predicted"/>
<evidence type="ECO:0000256" key="1">
    <source>
        <dbReference type="ARBA" id="ARBA00022729"/>
    </source>
</evidence>
<evidence type="ECO:0000313" key="4">
    <source>
        <dbReference type="Proteomes" id="UP000315364"/>
    </source>
</evidence>
<dbReference type="NCBIfam" id="TIGR04393">
    <property type="entry name" value="rpt_T5SS_PEPC"/>
    <property type="match status" value="1"/>
</dbReference>
<dbReference type="Proteomes" id="UP000315364">
    <property type="component" value="Chromosome"/>
</dbReference>
<dbReference type="AlphaFoldDB" id="A0A5B8LSA7"/>
<dbReference type="SUPFAM" id="SSF51126">
    <property type="entry name" value="Pectin lyase-like"/>
    <property type="match status" value="1"/>
</dbReference>
<evidence type="ECO:0000313" key="3">
    <source>
        <dbReference type="EMBL" id="QDZ10110.1"/>
    </source>
</evidence>
<protein>
    <recommendedName>
        <fullName evidence="5">Autotransporter outer membrane beta-barrel domain-containing protein</fullName>
    </recommendedName>
</protein>
<feature type="signal peptide" evidence="2">
    <location>
        <begin position="1"/>
        <end position="37"/>
    </location>
</feature>
<name>A0A5B8LSA7_9HYPH</name>
<sequence length="295" mass="29735">MRRPVRIGRPRADNSVRTGAALAAALLCGVLAQPALAQSVSTTGDIYTTNSTPLSSPTWTVGISGTDELVVGYPTLGTMLVEDGGQVINGNGYVGYIGAGTVTVRGSHPVSGDPSSWSNSGFLMVGDQGGTGILNIEQGGLVRASEVTIGSGSSSNGTINLLGDALSGRGVIETSRINAGNGTAALVIDGGVLRTTADGSFLNNFILPISIGSEGVWFDSNGHIMAVSPIFTGSGTFNKIGAGTVNLTGNSSGFGGMTIIEAGTLQFSGTSGFIAGNILNDSILSFNRSNAPFRA</sequence>
<keyword evidence="4" id="KW-1185">Reference proteome</keyword>
<dbReference type="KEGG" id="dea:FPZ08_04725"/>